<dbReference type="AlphaFoldDB" id="A0AAN8T0V8"/>
<name>A0AAN8T0V8_SOLBU</name>
<proteinExistence type="predicted"/>
<reference evidence="1 2" key="1">
    <citation type="submission" date="2024-02" db="EMBL/GenBank/DDBJ databases">
        <title>de novo genome assembly of Solanum bulbocastanum strain 11H21.</title>
        <authorList>
            <person name="Hosaka A.J."/>
        </authorList>
    </citation>
    <scope>NUCLEOTIDE SEQUENCE [LARGE SCALE GENOMIC DNA]</scope>
    <source>
        <tissue evidence="1">Young leaves</tissue>
    </source>
</reference>
<dbReference type="EMBL" id="JBANQN010000009">
    <property type="protein sequence ID" value="KAK6779553.1"/>
    <property type="molecule type" value="Genomic_DNA"/>
</dbReference>
<dbReference type="Proteomes" id="UP001371456">
    <property type="component" value="Unassembled WGS sequence"/>
</dbReference>
<organism evidence="1 2">
    <name type="scientific">Solanum bulbocastanum</name>
    <name type="common">Wild potato</name>
    <dbReference type="NCBI Taxonomy" id="147425"/>
    <lineage>
        <taxon>Eukaryota</taxon>
        <taxon>Viridiplantae</taxon>
        <taxon>Streptophyta</taxon>
        <taxon>Embryophyta</taxon>
        <taxon>Tracheophyta</taxon>
        <taxon>Spermatophyta</taxon>
        <taxon>Magnoliopsida</taxon>
        <taxon>eudicotyledons</taxon>
        <taxon>Gunneridae</taxon>
        <taxon>Pentapetalae</taxon>
        <taxon>asterids</taxon>
        <taxon>lamiids</taxon>
        <taxon>Solanales</taxon>
        <taxon>Solanaceae</taxon>
        <taxon>Solanoideae</taxon>
        <taxon>Solaneae</taxon>
        <taxon>Solanum</taxon>
    </lineage>
</organism>
<keyword evidence="2" id="KW-1185">Reference proteome</keyword>
<accession>A0AAN8T0V8</accession>
<comment type="caution">
    <text evidence="1">The sequence shown here is derived from an EMBL/GenBank/DDBJ whole genome shotgun (WGS) entry which is preliminary data.</text>
</comment>
<evidence type="ECO:0000313" key="2">
    <source>
        <dbReference type="Proteomes" id="UP001371456"/>
    </source>
</evidence>
<evidence type="ECO:0000313" key="1">
    <source>
        <dbReference type="EMBL" id="KAK6779553.1"/>
    </source>
</evidence>
<gene>
    <name evidence="1" type="ORF">RDI58_021737</name>
</gene>
<protein>
    <submittedName>
        <fullName evidence="1">Uncharacterized protein</fullName>
    </submittedName>
</protein>
<sequence length="37" mass="4540">MRKKKNRAPSCRHTLHQQPFITHQPTLFFSTRKKYNL</sequence>